<evidence type="ECO:0000256" key="8">
    <source>
        <dbReference type="ARBA" id="ARBA00022989"/>
    </source>
</evidence>
<evidence type="ECO:0000256" key="4">
    <source>
        <dbReference type="ARBA" id="ARBA00022553"/>
    </source>
</evidence>
<dbReference type="SMART" id="SM00304">
    <property type="entry name" value="HAMP"/>
    <property type="match status" value="1"/>
</dbReference>
<keyword evidence="5" id="KW-0808">Transferase</keyword>
<comment type="subcellular location">
    <subcellularLocation>
        <location evidence="2">Membrane</location>
    </subcellularLocation>
</comment>
<dbReference type="PANTHER" id="PTHR45436:SF5">
    <property type="entry name" value="SENSOR HISTIDINE KINASE TRCS"/>
    <property type="match status" value="1"/>
</dbReference>
<dbReference type="PANTHER" id="PTHR45436">
    <property type="entry name" value="SENSOR HISTIDINE KINASE YKOH"/>
    <property type="match status" value="1"/>
</dbReference>
<comment type="catalytic activity">
    <reaction evidence="1">
        <text>ATP + protein L-histidine = ADP + protein N-phospho-L-histidine.</text>
        <dbReference type="EC" id="2.7.13.3"/>
    </reaction>
</comment>
<keyword evidence="14" id="KW-1185">Reference proteome</keyword>
<dbReference type="PROSITE" id="PS50906">
    <property type="entry name" value="NIT"/>
    <property type="match status" value="1"/>
</dbReference>
<reference evidence="13" key="1">
    <citation type="submission" date="2021-01" db="EMBL/GenBank/DDBJ databases">
        <title>Whole genome shotgun sequence of Actinocatenispora rupis NBRC 107355.</title>
        <authorList>
            <person name="Komaki H."/>
            <person name="Tamura T."/>
        </authorList>
    </citation>
    <scope>NUCLEOTIDE SEQUENCE</scope>
    <source>
        <strain evidence="13">NBRC 107355</strain>
    </source>
</reference>
<dbReference type="Proteomes" id="UP000612808">
    <property type="component" value="Unassembled WGS sequence"/>
</dbReference>
<feature type="compositionally biased region" description="Basic and acidic residues" evidence="10">
    <location>
        <begin position="739"/>
        <end position="764"/>
    </location>
</feature>
<proteinExistence type="predicted"/>
<feature type="region of interest" description="Disordered" evidence="10">
    <location>
        <begin position="674"/>
        <end position="974"/>
    </location>
</feature>
<evidence type="ECO:0000259" key="12">
    <source>
        <dbReference type="PROSITE" id="PS50906"/>
    </source>
</evidence>
<dbReference type="GO" id="GO:0005886">
    <property type="term" value="C:plasma membrane"/>
    <property type="evidence" value="ECO:0007669"/>
    <property type="project" value="TreeGrafter"/>
</dbReference>
<dbReference type="Gene3D" id="3.30.565.10">
    <property type="entry name" value="Histidine kinase-like ATPase, C-terminal domain"/>
    <property type="match status" value="1"/>
</dbReference>
<evidence type="ECO:0000256" key="9">
    <source>
        <dbReference type="ARBA" id="ARBA00023012"/>
    </source>
</evidence>
<dbReference type="InterPro" id="IPR036890">
    <property type="entry name" value="HATPase_C_sf"/>
</dbReference>
<dbReference type="Pfam" id="PF08376">
    <property type="entry name" value="NIT"/>
    <property type="match status" value="1"/>
</dbReference>
<evidence type="ECO:0000313" key="13">
    <source>
        <dbReference type="EMBL" id="GID10300.1"/>
    </source>
</evidence>
<keyword evidence="8 11" id="KW-1133">Transmembrane helix</keyword>
<feature type="compositionally biased region" description="Polar residues" evidence="10">
    <location>
        <begin position="957"/>
        <end position="968"/>
    </location>
</feature>
<dbReference type="EMBL" id="BOMB01000007">
    <property type="protein sequence ID" value="GID10300.1"/>
    <property type="molecule type" value="Genomic_DNA"/>
</dbReference>
<feature type="compositionally biased region" description="Basic and acidic residues" evidence="10">
    <location>
        <begin position="819"/>
        <end position="838"/>
    </location>
</feature>
<dbReference type="InterPro" id="IPR010910">
    <property type="entry name" value="Nitrate/nitrite_sensing_bac"/>
</dbReference>
<keyword evidence="9" id="KW-0902">Two-component regulatory system</keyword>
<evidence type="ECO:0000256" key="1">
    <source>
        <dbReference type="ARBA" id="ARBA00000085"/>
    </source>
</evidence>
<evidence type="ECO:0000256" key="2">
    <source>
        <dbReference type="ARBA" id="ARBA00004370"/>
    </source>
</evidence>
<evidence type="ECO:0000256" key="10">
    <source>
        <dbReference type="SAM" id="MobiDB-lite"/>
    </source>
</evidence>
<evidence type="ECO:0000256" key="6">
    <source>
        <dbReference type="ARBA" id="ARBA00022692"/>
    </source>
</evidence>
<keyword evidence="11" id="KW-0472">Membrane</keyword>
<dbReference type="GO" id="GO:0000160">
    <property type="term" value="P:phosphorelay signal transduction system"/>
    <property type="evidence" value="ECO:0007669"/>
    <property type="project" value="UniProtKB-KW"/>
</dbReference>
<dbReference type="AlphaFoldDB" id="A0A8J3J1E9"/>
<organism evidence="13 14">
    <name type="scientific">Actinocatenispora rupis</name>
    <dbReference type="NCBI Taxonomy" id="519421"/>
    <lineage>
        <taxon>Bacteria</taxon>
        <taxon>Bacillati</taxon>
        <taxon>Actinomycetota</taxon>
        <taxon>Actinomycetes</taxon>
        <taxon>Micromonosporales</taxon>
        <taxon>Micromonosporaceae</taxon>
        <taxon>Actinocatenispora</taxon>
    </lineage>
</organism>
<comment type="caution">
    <text evidence="13">The sequence shown here is derived from an EMBL/GenBank/DDBJ whole genome shotgun (WGS) entry which is preliminary data.</text>
</comment>
<dbReference type="InterPro" id="IPR003660">
    <property type="entry name" value="HAMP_dom"/>
</dbReference>
<dbReference type="InterPro" id="IPR013587">
    <property type="entry name" value="Nitrate/nitrite_sensing"/>
</dbReference>
<dbReference type="InterPro" id="IPR003594">
    <property type="entry name" value="HATPase_dom"/>
</dbReference>
<evidence type="ECO:0000313" key="14">
    <source>
        <dbReference type="Proteomes" id="UP000612808"/>
    </source>
</evidence>
<evidence type="ECO:0000256" key="7">
    <source>
        <dbReference type="ARBA" id="ARBA00022777"/>
    </source>
</evidence>
<feature type="compositionally biased region" description="Low complexity" evidence="10">
    <location>
        <begin position="857"/>
        <end position="878"/>
    </location>
</feature>
<dbReference type="SUPFAM" id="SSF55874">
    <property type="entry name" value="ATPase domain of HSP90 chaperone/DNA topoisomerase II/histidine kinase"/>
    <property type="match status" value="1"/>
</dbReference>
<dbReference type="InterPro" id="IPR050428">
    <property type="entry name" value="TCS_sensor_his_kinase"/>
</dbReference>
<evidence type="ECO:0000256" key="5">
    <source>
        <dbReference type="ARBA" id="ARBA00022679"/>
    </source>
</evidence>
<keyword evidence="7 13" id="KW-0418">Kinase</keyword>
<dbReference type="Gene3D" id="6.10.340.10">
    <property type="match status" value="1"/>
</dbReference>
<keyword evidence="6 11" id="KW-0812">Transmembrane</keyword>
<name>A0A8J3J1E9_9ACTN</name>
<dbReference type="SMART" id="SM00387">
    <property type="entry name" value="HATPase_c"/>
    <property type="match status" value="1"/>
</dbReference>
<accession>A0A8J3J1E9</accession>
<feature type="transmembrane region" description="Helical" evidence="11">
    <location>
        <begin position="306"/>
        <end position="330"/>
    </location>
</feature>
<dbReference type="GO" id="GO:0004673">
    <property type="term" value="F:protein histidine kinase activity"/>
    <property type="evidence" value="ECO:0007669"/>
    <property type="project" value="UniProtKB-EC"/>
</dbReference>
<keyword evidence="4" id="KW-0597">Phosphoprotein</keyword>
<dbReference type="EC" id="2.7.13.3" evidence="3"/>
<evidence type="ECO:0000256" key="3">
    <source>
        <dbReference type="ARBA" id="ARBA00012438"/>
    </source>
</evidence>
<feature type="domain" description="NIT" evidence="12">
    <location>
        <begin position="53"/>
        <end position="304"/>
    </location>
</feature>
<protein>
    <recommendedName>
        <fullName evidence="3">histidine kinase</fullName>
        <ecNumber evidence="3">2.7.13.3</ecNumber>
    </recommendedName>
</protein>
<evidence type="ECO:0000256" key="11">
    <source>
        <dbReference type="SAM" id="Phobius"/>
    </source>
</evidence>
<feature type="compositionally biased region" description="Pro residues" evidence="10">
    <location>
        <begin position="839"/>
        <end position="853"/>
    </location>
</feature>
<dbReference type="Pfam" id="PF02518">
    <property type="entry name" value="HATPase_c"/>
    <property type="match status" value="1"/>
</dbReference>
<sequence>MSVRTWSIRSRLVALVTVPIVCLVVFWGFANYLTLGDGLRLYNQGTLINKLTVPVDNIVRAVQAERRASVVYLAAPSAQNQESLAAARKVVDRDIAEYRKDLSDSSVRSVATDRMMGLARDELTRLDGLRKLRDDVDGRSISTPTLMSSMTDMLDGVNLLYSQVTNFPDEETAAEGRSLAMLSHARELRSREDAVLAGALATGKFSGESYRMFVQAVGVQQYQYHEAYAALTPEDQKLYDAFVAKAPFPELAAMERSAIDKGRPGHAVPVNETQWAQANATALSSQYTFEQHLNAVLSDHAKAPSYLIFLRLGLAGLLGLIVIVISVLVARRVSRSLIKQLRALRDSARDLAWVRLPAVVQRLSSGQSVDVDREVPSLPAGKDEIGQVSEAFNEVGRTAVRAANEQAELRSGVANVFLNIARRSQTLLQRQIGHLDVMERKAAEPEALEDLFRIDHLATRMRRNAENLVILGGGQPGRVWHEPMPLLDVLRSAASEVEQYERVRVLPFPPMMLAGSVISDVVHLTAELIDNATAFSPPHTKVNVTGQAVPKGFAVEIEDRGLGMKPEDVAAANRWLATPPEFDVLALSENARLGMFVVARIAARHGIRVHLRPSPYGGTTAIILLPSELVAEAGAVDELSARDADRTAVGEADDEALVPADVSPVRGPVLVSAGVRDGDESEAAVAEPTRLPVRSGGMHRAPSELEESAGPDESPAPADPAIAARTDEQSTRPEGPTPRYEEPPVRHEDPVTRYEESTVRHEEPATSGWPTLTYPSGDGEPAGLTPRAVPPAMSAIDSPTVETRIIDARRVVAPPAEPPRAEPPRPEPPRADPPRVEPPRPSPRPDSAPPSPRPRTEPVAAESTAEAPAASPESDPVEGGTHLGLPKRVRQANLAPGLRNGPPRPGPNGPQTPSAPQRSPEEIRKMMSSYQRGTTRGRLPDAPPDGEKGDEAPTLGTPPQAQNLTTVESGREDG</sequence>
<gene>
    <name evidence="13" type="ORF">Aru02nite_11890</name>
</gene>
<dbReference type="CDD" id="cd06225">
    <property type="entry name" value="HAMP"/>
    <property type="match status" value="1"/>
</dbReference>
<feature type="transmembrane region" description="Helical" evidence="11">
    <location>
        <begin position="12"/>
        <end position="30"/>
    </location>
</feature>